<evidence type="ECO:0000256" key="2">
    <source>
        <dbReference type="ARBA" id="ARBA00022679"/>
    </source>
</evidence>
<dbReference type="InterPro" id="IPR043129">
    <property type="entry name" value="ATPase_NBD"/>
</dbReference>
<dbReference type="InterPro" id="IPR000577">
    <property type="entry name" value="Carb_kinase_FGGY"/>
</dbReference>
<dbReference type="GO" id="GO:0019321">
    <property type="term" value="P:pentose metabolic process"/>
    <property type="evidence" value="ECO:0007669"/>
    <property type="project" value="TreeGrafter"/>
</dbReference>
<dbReference type="STRING" id="320497.A0U93_13085"/>
<dbReference type="Pfam" id="PF02782">
    <property type="entry name" value="FGGY_C"/>
    <property type="match status" value="1"/>
</dbReference>
<keyword evidence="2" id="KW-0808">Transferase</keyword>
<protein>
    <submittedName>
        <fullName evidence="6">Ribulokinase</fullName>
    </submittedName>
</protein>
<dbReference type="Proteomes" id="UP000188604">
    <property type="component" value="Chromosome"/>
</dbReference>
<dbReference type="InterPro" id="IPR018485">
    <property type="entry name" value="FGGY_C"/>
</dbReference>
<dbReference type="CDD" id="cd07782">
    <property type="entry name" value="ASKHA_NBD_FGGY_D-RBK"/>
    <property type="match status" value="1"/>
</dbReference>
<dbReference type="SUPFAM" id="SSF53067">
    <property type="entry name" value="Actin-like ATPase domain"/>
    <property type="match status" value="2"/>
</dbReference>
<feature type="domain" description="Carbohydrate kinase FGGY N-terminal" evidence="4">
    <location>
        <begin position="4"/>
        <end position="259"/>
    </location>
</feature>
<evidence type="ECO:0000259" key="4">
    <source>
        <dbReference type="Pfam" id="PF00370"/>
    </source>
</evidence>
<dbReference type="Pfam" id="PF00370">
    <property type="entry name" value="FGGY_N"/>
    <property type="match status" value="1"/>
</dbReference>
<dbReference type="FunFam" id="3.30.420.40:FF:000101">
    <property type="entry name" value="FGGY carbohydrate kinase domain-containing protein"/>
    <property type="match status" value="1"/>
</dbReference>
<keyword evidence="3 6" id="KW-0418">Kinase</keyword>
<dbReference type="RefSeq" id="WP_077807741.1">
    <property type="nucleotide sequence ID" value="NZ_BJXS01000001.1"/>
</dbReference>
<reference evidence="6 7" key="1">
    <citation type="submission" date="2016-03" db="EMBL/GenBank/DDBJ databases">
        <title>Acetic acid bacteria sequencing.</title>
        <authorList>
            <person name="Brandt J."/>
            <person name="Jakob F."/>
            <person name="Vogel R.F."/>
        </authorList>
    </citation>
    <scope>NUCLEOTIDE SEQUENCE [LARGE SCALE GENOMIC DNA]</scope>
    <source>
        <strain evidence="6 7">NBRC 101099</strain>
    </source>
</reference>
<dbReference type="PIRSF" id="PIRSF000538">
    <property type="entry name" value="GlpK"/>
    <property type="match status" value="1"/>
</dbReference>
<dbReference type="AlphaFoldDB" id="A0A1U9KS30"/>
<dbReference type="GO" id="GO:0005737">
    <property type="term" value="C:cytoplasm"/>
    <property type="evidence" value="ECO:0007669"/>
    <property type="project" value="TreeGrafter"/>
</dbReference>
<evidence type="ECO:0000313" key="6">
    <source>
        <dbReference type="EMBL" id="AQS88694.1"/>
    </source>
</evidence>
<dbReference type="Gene3D" id="3.30.420.40">
    <property type="match status" value="1"/>
</dbReference>
<comment type="similarity">
    <text evidence="1">Belongs to the FGGY kinase family.</text>
</comment>
<feature type="domain" description="Carbohydrate kinase FGGY C-terminal" evidence="5">
    <location>
        <begin position="277"/>
        <end position="484"/>
    </location>
</feature>
<keyword evidence="7" id="KW-1185">Reference proteome</keyword>
<organism evidence="6 7">
    <name type="scientific">Neoasaia chiangmaiensis</name>
    <dbReference type="NCBI Taxonomy" id="320497"/>
    <lineage>
        <taxon>Bacteria</taxon>
        <taxon>Pseudomonadati</taxon>
        <taxon>Pseudomonadota</taxon>
        <taxon>Alphaproteobacteria</taxon>
        <taxon>Acetobacterales</taxon>
        <taxon>Acetobacteraceae</taxon>
        <taxon>Neoasaia</taxon>
    </lineage>
</organism>
<accession>A0A1U9KS30</accession>
<dbReference type="GO" id="GO:0019150">
    <property type="term" value="F:D-ribulokinase activity"/>
    <property type="evidence" value="ECO:0007669"/>
    <property type="project" value="TreeGrafter"/>
</dbReference>
<gene>
    <name evidence="6" type="ORF">A0U93_13085</name>
</gene>
<dbReference type="PANTHER" id="PTHR43435:SF4">
    <property type="entry name" value="FGGY CARBOHYDRATE KINASE DOMAIN-CONTAINING PROTEIN"/>
    <property type="match status" value="1"/>
</dbReference>
<dbReference type="OrthoDB" id="9805576at2"/>
<dbReference type="EMBL" id="CP014691">
    <property type="protein sequence ID" value="AQS88694.1"/>
    <property type="molecule type" value="Genomic_DNA"/>
</dbReference>
<dbReference type="KEGG" id="nch:A0U93_13085"/>
<dbReference type="InterPro" id="IPR018484">
    <property type="entry name" value="FGGY_N"/>
</dbReference>
<evidence type="ECO:0000259" key="5">
    <source>
        <dbReference type="Pfam" id="PF02782"/>
    </source>
</evidence>
<dbReference type="NCBIfam" id="TIGR01315">
    <property type="entry name" value="5C_CHO_kinase"/>
    <property type="match status" value="1"/>
</dbReference>
<evidence type="ECO:0000256" key="1">
    <source>
        <dbReference type="ARBA" id="ARBA00009156"/>
    </source>
</evidence>
<dbReference type="InterPro" id="IPR006003">
    <property type="entry name" value="FGGY_RbtK-like"/>
</dbReference>
<dbReference type="Gene3D" id="1.20.58.2240">
    <property type="match status" value="1"/>
</dbReference>
<evidence type="ECO:0000313" key="7">
    <source>
        <dbReference type="Proteomes" id="UP000188604"/>
    </source>
</evidence>
<evidence type="ECO:0000256" key="3">
    <source>
        <dbReference type="ARBA" id="ARBA00022777"/>
    </source>
</evidence>
<sequence length="550" mass="59030">MDVVIGIDVGTGSARAGVFTLDGEKRASAVTPIRTWRPVPDYAQQSSADIWQAVCRSVRDAMAQSGEVNVRGIGFDATCSLVVIGPDDLGLSVDPDNAPEQDIILWADHRAIKEAAEINAGRHDVLRYVGGTISPEMETPKLLWLKRHRPETFANAQYFFDLPDFLTWRATGSDSRSCCSTACKWTYLAHEERWDDAYFESIGLGELPNEGFRRIGRDVRPLGQSVGNGLNARAAEELGLAVGIPVGVSAIDAHAGGIGLLGASSTGADDAVLNRSLALICGTSSCHMAVSEDPRFVKGVWGPYSQAMIPGMWLNEAGQSAVGSLVDFVIETHAQGPALAQQAEREKTSVYALLNDRLERLESGAVPGTLTADLHVLPDFHGNRSPHADPSLRGAIDGLPMSATIDDLARLYLATIQGLAYGTRDIIDALNAEGYRIDTIFATGGWTKNAVFLREHANATGCRILLPREPDAVLLGAAILGAVAGAAFADLRTAMAAMSHEGKEVRPDAHTRAYHGAKLDIARDMHLNQLRYRRRMDASGLHKTGPPIVA</sequence>
<proteinExistence type="inferred from homology"/>
<name>A0A1U9KS30_9PROT</name>
<dbReference type="PANTHER" id="PTHR43435">
    <property type="entry name" value="RIBULOKINASE"/>
    <property type="match status" value="1"/>
</dbReference>